<evidence type="ECO:0000313" key="2">
    <source>
        <dbReference type="EMBL" id="KAH7077097.1"/>
    </source>
</evidence>
<name>A0A8K0VV22_9PLEO</name>
<dbReference type="Gene3D" id="3.30.70.330">
    <property type="match status" value="1"/>
</dbReference>
<evidence type="ECO:0000313" key="3">
    <source>
        <dbReference type="Proteomes" id="UP000813461"/>
    </source>
</evidence>
<dbReference type="InterPro" id="IPR035979">
    <property type="entry name" value="RBD_domain_sf"/>
</dbReference>
<protein>
    <recommendedName>
        <fullName evidence="4">RRM domain-containing protein</fullName>
    </recommendedName>
</protein>
<dbReference type="SUPFAM" id="SSF54928">
    <property type="entry name" value="RNA-binding domain, RBD"/>
    <property type="match status" value="1"/>
</dbReference>
<dbReference type="InterPro" id="IPR012677">
    <property type="entry name" value="Nucleotide-bd_a/b_plait_sf"/>
</dbReference>
<proteinExistence type="predicted"/>
<dbReference type="OrthoDB" id="3796937at2759"/>
<sequence>MAGQDTEAMRGLLGRQLASISDTLAKASQRRDAEIQKRTVSAKQSSAPAVQSPDPSRTDPSLTSDTEGGQSDSVESVNSRSRQAVSTYFNFVNNSDTDLLTFRDSLGDAAPSPLRKESLSREDNKHMRARFNHPSTMANAYDDRSSRLTAAEYAHDLLSANSKGPPSSMSMSVDMARSEFVGASFSLPNDIDIDPKKALAEFDWALSAGETTVRNDADEVDPKRLLAMFPGKLAGADEITEDDSKQMLAEIEGRAAVAPQHGEIGGHEHHRPKYYGREVYISGSQSSFDDLPMLPSVVSQPPPVAQIAGRVESFETPAWQAASDEFPKDSVMSTAQATSALPTESGGTIDEAKAMLAEFEKNTPSIDHRPAEDEEDSIDALYSRLTNMLAPVIGSEDPETDIEDAQSERMSGDKKFEIGVEEPVKPYVIALLLEMGGCDWEYVMGWTTYLFSKGPNGHEARREKQKALDQASAELDVIIEHTLQEEARFAQAEEKDRVRRRLIVSNVATDAVEEDLKEFFYQSGFDLENVKVLPIQDPIKRTKVAHVDMFTRKDAIHASFKTGHIFGLILNIELAVEEEEG</sequence>
<dbReference type="CDD" id="cd00590">
    <property type="entry name" value="RRM_SF"/>
    <property type="match status" value="1"/>
</dbReference>
<organism evidence="2 3">
    <name type="scientific">Paraphoma chrysanthemicola</name>
    <dbReference type="NCBI Taxonomy" id="798071"/>
    <lineage>
        <taxon>Eukaryota</taxon>
        <taxon>Fungi</taxon>
        <taxon>Dikarya</taxon>
        <taxon>Ascomycota</taxon>
        <taxon>Pezizomycotina</taxon>
        <taxon>Dothideomycetes</taxon>
        <taxon>Pleosporomycetidae</taxon>
        <taxon>Pleosporales</taxon>
        <taxon>Pleosporineae</taxon>
        <taxon>Phaeosphaeriaceae</taxon>
        <taxon>Paraphoma</taxon>
    </lineage>
</organism>
<gene>
    <name evidence="2" type="ORF">FB567DRAFT_534532</name>
</gene>
<reference evidence="2" key="1">
    <citation type="journal article" date="2021" name="Nat. Commun.">
        <title>Genetic determinants of endophytism in the Arabidopsis root mycobiome.</title>
        <authorList>
            <person name="Mesny F."/>
            <person name="Miyauchi S."/>
            <person name="Thiergart T."/>
            <person name="Pickel B."/>
            <person name="Atanasova L."/>
            <person name="Karlsson M."/>
            <person name="Huettel B."/>
            <person name="Barry K.W."/>
            <person name="Haridas S."/>
            <person name="Chen C."/>
            <person name="Bauer D."/>
            <person name="Andreopoulos W."/>
            <person name="Pangilinan J."/>
            <person name="LaButti K."/>
            <person name="Riley R."/>
            <person name="Lipzen A."/>
            <person name="Clum A."/>
            <person name="Drula E."/>
            <person name="Henrissat B."/>
            <person name="Kohler A."/>
            <person name="Grigoriev I.V."/>
            <person name="Martin F.M."/>
            <person name="Hacquard S."/>
        </authorList>
    </citation>
    <scope>NUCLEOTIDE SEQUENCE</scope>
    <source>
        <strain evidence="2">MPI-SDFR-AT-0120</strain>
    </source>
</reference>
<comment type="caution">
    <text evidence="2">The sequence shown here is derived from an EMBL/GenBank/DDBJ whole genome shotgun (WGS) entry which is preliminary data.</text>
</comment>
<evidence type="ECO:0008006" key="4">
    <source>
        <dbReference type="Google" id="ProtNLM"/>
    </source>
</evidence>
<dbReference type="GO" id="GO:0003676">
    <property type="term" value="F:nucleic acid binding"/>
    <property type="evidence" value="ECO:0007669"/>
    <property type="project" value="InterPro"/>
</dbReference>
<dbReference type="AlphaFoldDB" id="A0A8K0VV22"/>
<evidence type="ECO:0000256" key="1">
    <source>
        <dbReference type="SAM" id="MobiDB-lite"/>
    </source>
</evidence>
<dbReference type="EMBL" id="JAGMVJ010000018">
    <property type="protein sequence ID" value="KAH7077097.1"/>
    <property type="molecule type" value="Genomic_DNA"/>
</dbReference>
<feature type="compositionally biased region" description="Polar residues" evidence="1">
    <location>
        <begin position="38"/>
        <end position="80"/>
    </location>
</feature>
<keyword evidence="3" id="KW-1185">Reference proteome</keyword>
<dbReference type="Proteomes" id="UP000813461">
    <property type="component" value="Unassembled WGS sequence"/>
</dbReference>
<feature type="region of interest" description="Disordered" evidence="1">
    <location>
        <begin position="27"/>
        <end position="80"/>
    </location>
</feature>
<accession>A0A8K0VV22</accession>